<dbReference type="PANTHER" id="PTHR12610">
    <property type="entry name" value="SINGLE STRANDED DNA BINDING PROTEIN"/>
    <property type="match status" value="1"/>
</dbReference>
<evidence type="ECO:0000256" key="3">
    <source>
        <dbReference type="ARBA" id="ARBA00023242"/>
    </source>
</evidence>
<dbReference type="InterPro" id="IPR008116">
    <property type="entry name" value="SSDP_DNA-bd"/>
</dbReference>
<comment type="subcellular location">
    <subcellularLocation>
        <location evidence="1">Nucleus</location>
    </subcellularLocation>
</comment>
<proteinExistence type="predicted"/>
<dbReference type="AlphaFoldDB" id="A0A673H8Y6"/>
<evidence type="ECO:0000256" key="1">
    <source>
        <dbReference type="ARBA" id="ARBA00004123"/>
    </source>
</evidence>
<dbReference type="GO" id="GO:0045944">
    <property type="term" value="P:positive regulation of transcription by RNA polymerase II"/>
    <property type="evidence" value="ECO:0007669"/>
    <property type="project" value="TreeGrafter"/>
</dbReference>
<reference evidence="5" key="1">
    <citation type="submission" date="2025-08" db="UniProtKB">
        <authorList>
            <consortium name="Ensembl"/>
        </authorList>
    </citation>
    <scope>IDENTIFICATION</scope>
</reference>
<dbReference type="GO" id="GO:0003697">
    <property type="term" value="F:single-stranded DNA binding"/>
    <property type="evidence" value="ECO:0007669"/>
    <property type="project" value="InterPro"/>
</dbReference>
<name>A0A673H8Y6_9TELE</name>
<dbReference type="Pfam" id="PF04503">
    <property type="entry name" value="SSDP"/>
    <property type="match status" value="1"/>
</dbReference>
<dbReference type="PROSITE" id="PS50896">
    <property type="entry name" value="LISH"/>
    <property type="match status" value="1"/>
</dbReference>
<dbReference type="Ensembl" id="ENSSRHT00000023309.1">
    <property type="protein sequence ID" value="ENSSRHP00000022618.1"/>
    <property type="gene ID" value="ENSSRHG00000011987.1"/>
</dbReference>
<dbReference type="PRINTS" id="PR01743">
    <property type="entry name" value="SSDNABINDING"/>
</dbReference>
<dbReference type="Proteomes" id="UP000472270">
    <property type="component" value="Unassembled WGS sequence"/>
</dbReference>
<keyword evidence="3" id="KW-0539">Nucleus</keyword>
<feature type="compositionally biased region" description="Low complexity" evidence="4">
    <location>
        <begin position="197"/>
        <end position="214"/>
    </location>
</feature>
<dbReference type="PANTHER" id="PTHR12610:SF23">
    <property type="entry name" value="SINGLE-STRANDED DNA-BINDING PROTEIN 2"/>
    <property type="match status" value="1"/>
</dbReference>
<protein>
    <submittedName>
        <fullName evidence="5">Si:ch211-130m23.3</fullName>
    </submittedName>
</protein>
<sequence>IYNAIIKVVSVSLCRLALYVYEYLLHVGAQKSAQTFLSEVDCSNSPFYIILYMFYCSVFWDLYCAAPERRETCEHSSEAKAFHDYVSINMCSLDNHDFQFMSPRYPGGPRGSLRIPNQALGPGNQTFLPSGMDPTRQPGHPNMSGPMQRMTPRGMVPIGPQNYGGGMRPPLNALVGPGMPGINMGPAGGRPWPNPPNNISIPYSSASPGSYSGPPAGGGPPGTSIMPSPAESNNSSGNMYSLISSVPPNGNRPNFPLGSGPDGPIGSMASMEPHHMNGSLGKTDLTDTTQLNLSMNNQPGTPRDDGEMSGNFLNPFQSESVCMQKAFSIGSFVLNTAAADI</sequence>
<dbReference type="GO" id="GO:0005634">
    <property type="term" value="C:nucleus"/>
    <property type="evidence" value="ECO:0007669"/>
    <property type="project" value="UniProtKB-SubCell"/>
</dbReference>
<reference evidence="5" key="2">
    <citation type="submission" date="2025-09" db="UniProtKB">
        <authorList>
            <consortium name="Ensembl"/>
        </authorList>
    </citation>
    <scope>IDENTIFICATION</scope>
</reference>
<organism evidence="5 6">
    <name type="scientific">Sinocyclocheilus rhinocerous</name>
    <dbReference type="NCBI Taxonomy" id="307959"/>
    <lineage>
        <taxon>Eukaryota</taxon>
        <taxon>Metazoa</taxon>
        <taxon>Chordata</taxon>
        <taxon>Craniata</taxon>
        <taxon>Vertebrata</taxon>
        <taxon>Euteleostomi</taxon>
        <taxon>Actinopterygii</taxon>
        <taxon>Neopterygii</taxon>
        <taxon>Teleostei</taxon>
        <taxon>Ostariophysi</taxon>
        <taxon>Cypriniformes</taxon>
        <taxon>Cyprinidae</taxon>
        <taxon>Cyprininae</taxon>
        <taxon>Sinocyclocheilus</taxon>
    </lineage>
</organism>
<keyword evidence="2" id="KW-0238">DNA-binding</keyword>
<evidence type="ECO:0000313" key="6">
    <source>
        <dbReference type="Proteomes" id="UP000472270"/>
    </source>
</evidence>
<evidence type="ECO:0000313" key="5">
    <source>
        <dbReference type="Ensembl" id="ENSSRHP00000022618.1"/>
    </source>
</evidence>
<keyword evidence="6" id="KW-1185">Reference proteome</keyword>
<dbReference type="InterPro" id="IPR006594">
    <property type="entry name" value="LisH"/>
</dbReference>
<evidence type="ECO:0000256" key="4">
    <source>
        <dbReference type="SAM" id="MobiDB-lite"/>
    </source>
</evidence>
<feature type="region of interest" description="Disordered" evidence="4">
    <location>
        <begin position="188"/>
        <end position="237"/>
    </location>
</feature>
<accession>A0A673H8Y6</accession>
<evidence type="ECO:0000256" key="2">
    <source>
        <dbReference type="ARBA" id="ARBA00023125"/>
    </source>
</evidence>